<dbReference type="InterPro" id="IPR036291">
    <property type="entry name" value="NAD(P)-bd_dom_sf"/>
</dbReference>
<keyword evidence="2 6" id="KW-0560">Oxidoreductase</keyword>
<dbReference type="InterPro" id="IPR006115">
    <property type="entry name" value="6PGDH_NADP-bd"/>
</dbReference>
<evidence type="ECO:0000313" key="6">
    <source>
        <dbReference type="EMBL" id="MFC3995049.1"/>
    </source>
</evidence>
<keyword evidence="7" id="KW-1185">Reference proteome</keyword>
<dbReference type="SUPFAM" id="SSF51735">
    <property type="entry name" value="NAD(P)-binding Rossmann-fold domains"/>
    <property type="match status" value="1"/>
</dbReference>
<evidence type="ECO:0000259" key="4">
    <source>
        <dbReference type="Pfam" id="PF03446"/>
    </source>
</evidence>
<feature type="domain" description="6-phosphogluconate dehydrogenase NADP-binding" evidence="4">
    <location>
        <begin position="7"/>
        <end position="156"/>
    </location>
</feature>
<protein>
    <submittedName>
        <fullName evidence="6">NAD(P)-dependent oxidoreductase</fullName>
        <ecNumber evidence="6">1.1.-.-</ecNumber>
    </submittedName>
</protein>
<evidence type="ECO:0000313" key="7">
    <source>
        <dbReference type="Proteomes" id="UP001595847"/>
    </source>
</evidence>
<feature type="domain" description="3-hydroxyisobutyrate dehydrogenase-like NAD-binding" evidence="5">
    <location>
        <begin position="166"/>
        <end position="283"/>
    </location>
</feature>
<dbReference type="EMBL" id="JBHSBH010000003">
    <property type="protein sequence ID" value="MFC3995049.1"/>
    <property type="molecule type" value="Genomic_DNA"/>
</dbReference>
<dbReference type="Gene3D" id="1.10.1040.10">
    <property type="entry name" value="N-(1-d-carboxylethyl)-l-norvaline Dehydrogenase, domain 2"/>
    <property type="match status" value="1"/>
</dbReference>
<dbReference type="PANTHER" id="PTHR22981">
    <property type="entry name" value="3-HYDROXYISOBUTYRATE DEHYDROGENASE-RELATED"/>
    <property type="match status" value="1"/>
</dbReference>
<dbReference type="Pfam" id="PF03446">
    <property type="entry name" value="NAD_binding_2"/>
    <property type="match status" value="1"/>
</dbReference>
<name>A0ABV8FG60_9ACTN</name>
<evidence type="ECO:0000259" key="5">
    <source>
        <dbReference type="Pfam" id="PF14833"/>
    </source>
</evidence>
<dbReference type="PANTHER" id="PTHR22981:SF7">
    <property type="entry name" value="3-HYDROXYISOBUTYRATE DEHYDROGENASE, MITOCHONDRIAL"/>
    <property type="match status" value="1"/>
</dbReference>
<dbReference type="InterPro" id="IPR013328">
    <property type="entry name" value="6PGD_dom2"/>
</dbReference>
<reference evidence="7" key="1">
    <citation type="journal article" date="2019" name="Int. J. Syst. Evol. Microbiol.">
        <title>The Global Catalogue of Microorganisms (GCM) 10K type strain sequencing project: providing services to taxonomists for standard genome sequencing and annotation.</title>
        <authorList>
            <consortium name="The Broad Institute Genomics Platform"/>
            <consortium name="The Broad Institute Genome Sequencing Center for Infectious Disease"/>
            <person name="Wu L."/>
            <person name="Ma J."/>
        </authorList>
    </citation>
    <scope>NUCLEOTIDE SEQUENCE [LARGE SCALE GENOMIC DNA]</scope>
    <source>
        <strain evidence="7">TBRC 1826</strain>
    </source>
</reference>
<sequence length="298" mass="29012">MTESTTTVGVIGLGVMGGGMAATLVRAGFEVLGLDPDPGRSAVAAGNGVTPVSAPAELAGRADRVVLSLPGAAEVAETVPALLAGGAPGLIVDTTTSDPDTTRAMASLAAGAGTGYIDAPVSGGRTGAETGTLGAFVGGSDDAVHAAASVLDALTGGRAVHVGGPGAGNVAKLLNNALCAAQLGLVGEAVAAGAGYGLDPDRLIAALGAASGRSAVTEVNYPKWILPGTFDSGFPVRLMSRDVALCLDVIGRSGAEPGLLNAAGNLWAQAAERLDPAADFNRVAVLAGELSREGARPN</sequence>
<dbReference type="Gene3D" id="3.40.50.720">
    <property type="entry name" value="NAD(P)-binding Rossmann-like Domain"/>
    <property type="match status" value="1"/>
</dbReference>
<dbReference type="Proteomes" id="UP001595847">
    <property type="component" value="Unassembled WGS sequence"/>
</dbReference>
<dbReference type="RefSeq" id="WP_378529884.1">
    <property type="nucleotide sequence ID" value="NZ_JBHSBH010000003.1"/>
</dbReference>
<dbReference type="GO" id="GO:0016491">
    <property type="term" value="F:oxidoreductase activity"/>
    <property type="evidence" value="ECO:0007669"/>
    <property type="project" value="UniProtKB-KW"/>
</dbReference>
<dbReference type="PIRSF" id="PIRSF000103">
    <property type="entry name" value="HIBADH"/>
    <property type="match status" value="1"/>
</dbReference>
<comment type="similarity">
    <text evidence="1">Belongs to the HIBADH-related family.</text>
</comment>
<dbReference type="Pfam" id="PF14833">
    <property type="entry name" value="NAD_binding_11"/>
    <property type="match status" value="1"/>
</dbReference>
<evidence type="ECO:0000256" key="3">
    <source>
        <dbReference type="ARBA" id="ARBA00023027"/>
    </source>
</evidence>
<proteinExistence type="inferred from homology"/>
<dbReference type="EC" id="1.1.-.-" evidence="6"/>
<evidence type="ECO:0000256" key="2">
    <source>
        <dbReference type="ARBA" id="ARBA00023002"/>
    </source>
</evidence>
<organism evidence="6 7">
    <name type="scientific">Nocardiopsis sediminis</name>
    <dbReference type="NCBI Taxonomy" id="1778267"/>
    <lineage>
        <taxon>Bacteria</taxon>
        <taxon>Bacillati</taxon>
        <taxon>Actinomycetota</taxon>
        <taxon>Actinomycetes</taxon>
        <taxon>Streptosporangiales</taxon>
        <taxon>Nocardiopsidaceae</taxon>
        <taxon>Nocardiopsis</taxon>
    </lineage>
</organism>
<dbReference type="InterPro" id="IPR008927">
    <property type="entry name" value="6-PGluconate_DH-like_C_sf"/>
</dbReference>
<dbReference type="InterPro" id="IPR029154">
    <property type="entry name" value="HIBADH-like_NADP-bd"/>
</dbReference>
<evidence type="ECO:0000256" key="1">
    <source>
        <dbReference type="ARBA" id="ARBA00009080"/>
    </source>
</evidence>
<dbReference type="SUPFAM" id="SSF48179">
    <property type="entry name" value="6-phosphogluconate dehydrogenase C-terminal domain-like"/>
    <property type="match status" value="1"/>
</dbReference>
<keyword evidence="3" id="KW-0520">NAD</keyword>
<gene>
    <name evidence="6" type="ORF">ACFOVU_03930</name>
</gene>
<dbReference type="InterPro" id="IPR015815">
    <property type="entry name" value="HIBADH-related"/>
</dbReference>
<comment type="caution">
    <text evidence="6">The sequence shown here is derived from an EMBL/GenBank/DDBJ whole genome shotgun (WGS) entry which is preliminary data.</text>
</comment>
<accession>A0ABV8FG60</accession>